<sequence length="175" mass="18765">MAFYYSRRKLKPREEEEGGELNIVPYLDILMNLIIFMLLSITGLTAFGALNVSAPTYGGASASGGQADPDAPKLMLQVLISEKGLYVRGNGKEAAAPEGDAPTLPVLAGGTYDYAALNARLVKIKAEFPQETKVIVAADPNVPYEALIHTMDALRETAGPTEHKLLFPDVTLSTL</sequence>
<comment type="subcellular location">
    <subcellularLocation>
        <location evidence="1">Cell membrane</location>
        <topology evidence="1">Single-pass membrane protein</topology>
    </subcellularLocation>
    <subcellularLocation>
        <location evidence="7">Cell membrane</location>
        <topology evidence="7">Single-pass type II membrane protein</topology>
    </subcellularLocation>
</comment>
<gene>
    <name evidence="9" type="ORF">D7V88_20570</name>
</gene>
<accession>A0A3A8INU6</accession>
<comment type="similarity">
    <text evidence="2 7">Belongs to the ExbD/TolR family.</text>
</comment>
<dbReference type="InterPro" id="IPR003400">
    <property type="entry name" value="ExbD"/>
</dbReference>
<feature type="transmembrane region" description="Helical" evidence="8">
    <location>
        <begin position="29"/>
        <end position="50"/>
    </location>
</feature>
<keyword evidence="4 7" id="KW-0812">Transmembrane</keyword>
<keyword evidence="5 8" id="KW-1133">Transmembrane helix</keyword>
<reference evidence="10" key="1">
    <citation type="submission" date="2018-09" db="EMBL/GenBank/DDBJ databases">
        <authorList>
            <person name="Livingstone P.G."/>
            <person name="Whitworth D.E."/>
        </authorList>
    </citation>
    <scope>NUCLEOTIDE SEQUENCE [LARGE SCALE GENOMIC DNA]</scope>
    <source>
        <strain evidence="10">CA054A</strain>
    </source>
</reference>
<dbReference type="Pfam" id="PF02472">
    <property type="entry name" value="ExbD"/>
    <property type="match status" value="1"/>
</dbReference>
<dbReference type="OrthoDB" id="5396454at2"/>
<dbReference type="Proteomes" id="UP000268094">
    <property type="component" value="Unassembled WGS sequence"/>
</dbReference>
<name>A0A3A8INU6_9BACT</name>
<proteinExistence type="inferred from homology"/>
<organism evidence="9 10">
    <name type="scientific">Corallococcus terminator</name>
    <dbReference type="NCBI Taxonomy" id="2316733"/>
    <lineage>
        <taxon>Bacteria</taxon>
        <taxon>Pseudomonadati</taxon>
        <taxon>Myxococcota</taxon>
        <taxon>Myxococcia</taxon>
        <taxon>Myxococcales</taxon>
        <taxon>Cystobacterineae</taxon>
        <taxon>Myxococcaceae</taxon>
        <taxon>Corallococcus</taxon>
    </lineage>
</organism>
<keyword evidence="3" id="KW-1003">Cell membrane</keyword>
<evidence type="ECO:0000256" key="8">
    <source>
        <dbReference type="SAM" id="Phobius"/>
    </source>
</evidence>
<keyword evidence="7" id="KW-0813">Transport</keyword>
<dbReference type="RefSeq" id="WP_120542349.1">
    <property type="nucleotide sequence ID" value="NZ_RAVZ01000140.1"/>
</dbReference>
<comment type="caution">
    <text evidence="9">The sequence shown here is derived from an EMBL/GenBank/DDBJ whole genome shotgun (WGS) entry which is preliminary data.</text>
</comment>
<dbReference type="Gene3D" id="3.30.420.270">
    <property type="match status" value="1"/>
</dbReference>
<evidence type="ECO:0000256" key="5">
    <source>
        <dbReference type="ARBA" id="ARBA00022989"/>
    </source>
</evidence>
<keyword evidence="10" id="KW-1185">Reference proteome</keyword>
<dbReference type="PANTHER" id="PTHR30558">
    <property type="entry name" value="EXBD MEMBRANE COMPONENT OF PMF-DRIVEN MACROMOLECULE IMPORT SYSTEM"/>
    <property type="match status" value="1"/>
</dbReference>
<evidence type="ECO:0000256" key="7">
    <source>
        <dbReference type="RuleBase" id="RU003879"/>
    </source>
</evidence>
<evidence type="ECO:0000256" key="4">
    <source>
        <dbReference type="ARBA" id="ARBA00022692"/>
    </source>
</evidence>
<evidence type="ECO:0000256" key="2">
    <source>
        <dbReference type="ARBA" id="ARBA00005811"/>
    </source>
</evidence>
<evidence type="ECO:0000256" key="1">
    <source>
        <dbReference type="ARBA" id="ARBA00004162"/>
    </source>
</evidence>
<keyword evidence="6 8" id="KW-0472">Membrane</keyword>
<protein>
    <submittedName>
        <fullName evidence="9">Biopolymer transporter ExbD</fullName>
    </submittedName>
</protein>
<dbReference type="AlphaFoldDB" id="A0A3A8INU6"/>
<evidence type="ECO:0000313" key="10">
    <source>
        <dbReference type="Proteomes" id="UP000268094"/>
    </source>
</evidence>
<dbReference type="GO" id="GO:0015031">
    <property type="term" value="P:protein transport"/>
    <property type="evidence" value="ECO:0007669"/>
    <property type="project" value="UniProtKB-KW"/>
</dbReference>
<dbReference type="EMBL" id="RAVZ01000140">
    <property type="protein sequence ID" value="RKG85129.1"/>
    <property type="molecule type" value="Genomic_DNA"/>
</dbReference>
<evidence type="ECO:0000313" key="9">
    <source>
        <dbReference type="EMBL" id="RKG85129.1"/>
    </source>
</evidence>
<evidence type="ECO:0000256" key="6">
    <source>
        <dbReference type="ARBA" id="ARBA00023136"/>
    </source>
</evidence>
<keyword evidence="7" id="KW-0653">Protein transport</keyword>
<dbReference type="GO" id="GO:0022857">
    <property type="term" value="F:transmembrane transporter activity"/>
    <property type="evidence" value="ECO:0007669"/>
    <property type="project" value="InterPro"/>
</dbReference>
<evidence type="ECO:0000256" key="3">
    <source>
        <dbReference type="ARBA" id="ARBA00022475"/>
    </source>
</evidence>
<dbReference type="GO" id="GO:0005886">
    <property type="term" value="C:plasma membrane"/>
    <property type="evidence" value="ECO:0007669"/>
    <property type="project" value="UniProtKB-SubCell"/>
</dbReference>